<dbReference type="PROSITE" id="PS51819">
    <property type="entry name" value="VOC"/>
    <property type="match status" value="1"/>
</dbReference>
<feature type="region of interest" description="Disordered" evidence="1">
    <location>
        <begin position="189"/>
        <end position="212"/>
    </location>
</feature>
<dbReference type="EMBL" id="JBEFKJ010000001">
    <property type="protein sequence ID" value="KAL2048676.1"/>
    <property type="molecule type" value="Genomic_DNA"/>
</dbReference>
<evidence type="ECO:0000313" key="3">
    <source>
        <dbReference type="EMBL" id="KAL2048676.1"/>
    </source>
</evidence>
<dbReference type="SUPFAM" id="SSF54593">
    <property type="entry name" value="Glyoxalase/Bleomycin resistance protein/Dihydroxybiphenyl dioxygenase"/>
    <property type="match status" value="1"/>
</dbReference>
<protein>
    <recommendedName>
        <fullName evidence="2">VOC domain-containing protein</fullName>
    </recommendedName>
</protein>
<dbReference type="Pfam" id="PF00903">
    <property type="entry name" value="Glyoxalase"/>
    <property type="match status" value="1"/>
</dbReference>
<organism evidence="3 4">
    <name type="scientific">Stereocaulon virgatum</name>
    <dbReference type="NCBI Taxonomy" id="373712"/>
    <lineage>
        <taxon>Eukaryota</taxon>
        <taxon>Fungi</taxon>
        <taxon>Dikarya</taxon>
        <taxon>Ascomycota</taxon>
        <taxon>Pezizomycotina</taxon>
        <taxon>Lecanoromycetes</taxon>
        <taxon>OSLEUM clade</taxon>
        <taxon>Lecanoromycetidae</taxon>
        <taxon>Lecanorales</taxon>
        <taxon>Lecanorineae</taxon>
        <taxon>Stereocaulaceae</taxon>
        <taxon>Stereocaulon</taxon>
    </lineage>
</organism>
<proteinExistence type="predicted"/>
<name>A0ABR4AVC0_9LECA</name>
<keyword evidence="4" id="KW-1185">Reference proteome</keyword>
<reference evidence="3 4" key="1">
    <citation type="submission" date="2024-09" db="EMBL/GenBank/DDBJ databases">
        <title>Rethinking Asexuality: The Enigmatic Case of Functional Sexual Genes in Lepraria (Stereocaulaceae).</title>
        <authorList>
            <person name="Doellman M."/>
            <person name="Sun Y."/>
            <person name="Barcenas-Pena A."/>
            <person name="Lumbsch H.T."/>
            <person name="Grewe F."/>
        </authorList>
    </citation>
    <scope>NUCLEOTIDE SEQUENCE [LARGE SCALE GENOMIC DNA]</scope>
    <source>
        <strain evidence="3 4">Mercado 3170</strain>
    </source>
</reference>
<evidence type="ECO:0000256" key="1">
    <source>
        <dbReference type="SAM" id="MobiDB-lite"/>
    </source>
</evidence>
<comment type="caution">
    <text evidence="3">The sequence shown here is derived from an EMBL/GenBank/DDBJ whole genome shotgun (WGS) entry which is preliminary data.</text>
</comment>
<gene>
    <name evidence="3" type="ORF">N7G274_000588</name>
</gene>
<dbReference type="InterPro" id="IPR037523">
    <property type="entry name" value="VOC_core"/>
</dbReference>
<sequence>MTTSEANPIMDMNVRDGTQSEEEIEKLLSPQSLAHVVLRTANYQTMVDFYKTFLGAHAAFETPGAAFLAYDDQHHRVGITAFNNFEKPKHPASSIEHIAFIFVNLNYLATAYEQRNARGTRPTWCLNYRPTTSMSYSDPDGNRSGTQVENVETMDEAIPYIKSAAFQQNPIGTDFDPEEFVRRVRSWEGEDSIQAQPNDGPHNLPTEVPTGI</sequence>
<evidence type="ECO:0000313" key="4">
    <source>
        <dbReference type="Proteomes" id="UP001590950"/>
    </source>
</evidence>
<evidence type="ECO:0000259" key="2">
    <source>
        <dbReference type="PROSITE" id="PS51819"/>
    </source>
</evidence>
<feature type="domain" description="VOC" evidence="2">
    <location>
        <begin position="32"/>
        <end position="149"/>
    </location>
</feature>
<dbReference type="InterPro" id="IPR029068">
    <property type="entry name" value="Glyas_Bleomycin-R_OHBP_Dase"/>
</dbReference>
<dbReference type="InterPro" id="IPR004360">
    <property type="entry name" value="Glyas_Fos-R_dOase_dom"/>
</dbReference>
<accession>A0ABR4AVC0</accession>
<dbReference type="Gene3D" id="3.10.180.10">
    <property type="entry name" value="2,3-Dihydroxybiphenyl 1,2-Dioxygenase, domain 1"/>
    <property type="match status" value="1"/>
</dbReference>
<dbReference type="Proteomes" id="UP001590950">
    <property type="component" value="Unassembled WGS sequence"/>
</dbReference>